<sequence length="291" mass="30702">MPASPTLAECLGMKVHAHRGSSDAPENSASALRSAYAGDWDGVEIDMQQLADGTWVLHHDLTTGRAVLTGNTLPVAKLTPADWQRARMTLHGGATNEAPPFLADAAAIAAAYPGKTFNAEIKEVVGNCQPVQALVAQLHQAIPHGNWFLTSGLRTPLRCARGADRQGYLGLIVFDGRNAEAAASNRWTRLVAQHASSPRLTRAWMLDLAAELGKPAGIHVDAKTMDANPTLLDDAAATGLAVFAYAVDGDAALASAIGRAHARTNRLPSGAIIDGRAEHFCALVTQATRLR</sequence>
<dbReference type="Gene3D" id="3.20.20.190">
    <property type="entry name" value="Phosphatidylinositol (PI) phosphodiesterase"/>
    <property type="match status" value="1"/>
</dbReference>
<dbReference type="SUPFAM" id="SSF51695">
    <property type="entry name" value="PLC-like phosphodiesterases"/>
    <property type="match status" value="1"/>
</dbReference>
<dbReference type="CDD" id="cd08556">
    <property type="entry name" value="GDPD"/>
    <property type="match status" value="1"/>
</dbReference>
<evidence type="ECO:0000313" key="2">
    <source>
        <dbReference type="EMBL" id="NMV37308.1"/>
    </source>
</evidence>
<proteinExistence type="predicted"/>
<organism evidence="2 3">
    <name type="scientific">Ralstonia insidiosa</name>
    <dbReference type="NCBI Taxonomy" id="190721"/>
    <lineage>
        <taxon>Bacteria</taxon>
        <taxon>Pseudomonadati</taxon>
        <taxon>Pseudomonadota</taxon>
        <taxon>Betaproteobacteria</taxon>
        <taxon>Burkholderiales</taxon>
        <taxon>Burkholderiaceae</taxon>
        <taxon>Ralstonia</taxon>
    </lineage>
</organism>
<dbReference type="PANTHER" id="PTHR46211">
    <property type="entry name" value="GLYCEROPHOSPHORYL DIESTER PHOSPHODIESTERASE"/>
    <property type="match status" value="1"/>
</dbReference>
<accession>A0A848P0U8</accession>
<gene>
    <name evidence="2" type="ORF">HGR00_05255</name>
</gene>
<dbReference type="InterPro" id="IPR030395">
    <property type="entry name" value="GP_PDE_dom"/>
</dbReference>
<comment type="caution">
    <text evidence="2">The sequence shown here is derived from an EMBL/GenBank/DDBJ whole genome shotgun (WGS) entry which is preliminary data.</text>
</comment>
<dbReference type="Pfam" id="PF03009">
    <property type="entry name" value="GDPD"/>
    <property type="match status" value="1"/>
</dbReference>
<dbReference type="PROSITE" id="PS51704">
    <property type="entry name" value="GP_PDE"/>
    <property type="match status" value="1"/>
</dbReference>
<dbReference type="AlphaFoldDB" id="A0A848P0U8"/>
<dbReference type="GO" id="GO:0006629">
    <property type="term" value="P:lipid metabolic process"/>
    <property type="evidence" value="ECO:0007669"/>
    <property type="project" value="InterPro"/>
</dbReference>
<protein>
    <submittedName>
        <fullName evidence="2">Glycerophosphodiester phosphodiesterase</fullName>
    </submittedName>
</protein>
<dbReference type="EMBL" id="JABBZM010000003">
    <property type="protein sequence ID" value="NMV37308.1"/>
    <property type="molecule type" value="Genomic_DNA"/>
</dbReference>
<name>A0A848P0U8_9RALS</name>
<dbReference type="InterPro" id="IPR017946">
    <property type="entry name" value="PLC-like_Pdiesterase_TIM-brl"/>
</dbReference>
<dbReference type="GO" id="GO:0008081">
    <property type="term" value="F:phosphoric diester hydrolase activity"/>
    <property type="evidence" value="ECO:0007669"/>
    <property type="project" value="InterPro"/>
</dbReference>
<dbReference type="PANTHER" id="PTHR46211:SF14">
    <property type="entry name" value="GLYCEROPHOSPHODIESTER PHOSPHODIESTERASE"/>
    <property type="match status" value="1"/>
</dbReference>
<evidence type="ECO:0000259" key="1">
    <source>
        <dbReference type="PROSITE" id="PS51704"/>
    </source>
</evidence>
<feature type="domain" description="GP-PDE" evidence="1">
    <location>
        <begin position="13"/>
        <end position="279"/>
    </location>
</feature>
<dbReference type="Proteomes" id="UP000575469">
    <property type="component" value="Unassembled WGS sequence"/>
</dbReference>
<reference evidence="2 3" key="1">
    <citation type="submission" date="2020-04" db="EMBL/GenBank/DDBJ databases">
        <title>Ralstonia insidiosa genome sequencing and assembly.</title>
        <authorList>
            <person name="Martins R.C.R."/>
            <person name="Perdigao-Neto L.V."/>
            <person name="Levin A.S.S."/>
            <person name="Costa S.F."/>
        </authorList>
    </citation>
    <scope>NUCLEOTIDE SEQUENCE [LARGE SCALE GENOMIC DNA]</scope>
    <source>
        <strain evidence="2 3">5047</strain>
    </source>
</reference>
<evidence type="ECO:0000313" key="3">
    <source>
        <dbReference type="Proteomes" id="UP000575469"/>
    </source>
</evidence>